<evidence type="ECO:0000256" key="2">
    <source>
        <dbReference type="ARBA" id="ARBA00007639"/>
    </source>
</evidence>
<feature type="domain" description="Periplasmic binding protein" evidence="5">
    <location>
        <begin position="51"/>
        <end position="302"/>
    </location>
</feature>
<evidence type="ECO:0000256" key="4">
    <source>
        <dbReference type="SAM" id="Phobius"/>
    </source>
</evidence>
<keyword evidence="4" id="KW-0472">Membrane</keyword>
<accession>A0A9X3WKR4</accession>
<dbReference type="GO" id="GO:0030246">
    <property type="term" value="F:carbohydrate binding"/>
    <property type="evidence" value="ECO:0007669"/>
    <property type="project" value="UniProtKB-ARBA"/>
</dbReference>
<evidence type="ECO:0000313" key="7">
    <source>
        <dbReference type="Proteomes" id="UP001145072"/>
    </source>
</evidence>
<gene>
    <name evidence="6" type="ORF">NC661_14100</name>
</gene>
<comment type="subcellular location">
    <subcellularLocation>
        <location evidence="1">Cell envelope</location>
    </subcellularLocation>
</comment>
<dbReference type="RefSeq" id="WP_259870159.1">
    <property type="nucleotide sequence ID" value="NZ_JAMQJZ010000011.1"/>
</dbReference>
<protein>
    <submittedName>
        <fullName evidence="6">Sugar-binding protein</fullName>
    </submittedName>
</protein>
<dbReference type="Pfam" id="PF13407">
    <property type="entry name" value="Peripla_BP_4"/>
    <property type="match status" value="1"/>
</dbReference>
<organism evidence="6 7">
    <name type="scientific">Aquibacillus koreensis</name>
    <dbReference type="NCBI Taxonomy" id="279446"/>
    <lineage>
        <taxon>Bacteria</taxon>
        <taxon>Bacillati</taxon>
        <taxon>Bacillota</taxon>
        <taxon>Bacilli</taxon>
        <taxon>Bacillales</taxon>
        <taxon>Bacillaceae</taxon>
        <taxon>Aquibacillus</taxon>
    </lineage>
</organism>
<dbReference type="CDD" id="cd06314">
    <property type="entry name" value="PBP1_tmGBP"/>
    <property type="match status" value="1"/>
</dbReference>
<dbReference type="SUPFAM" id="SSF53822">
    <property type="entry name" value="Periplasmic binding protein-like I"/>
    <property type="match status" value="1"/>
</dbReference>
<dbReference type="Gene3D" id="3.40.50.2300">
    <property type="match status" value="2"/>
</dbReference>
<dbReference type="Proteomes" id="UP001145072">
    <property type="component" value="Unassembled WGS sequence"/>
</dbReference>
<dbReference type="PANTHER" id="PTHR46847:SF1">
    <property type="entry name" value="D-ALLOSE-BINDING PERIPLASMIC PROTEIN-RELATED"/>
    <property type="match status" value="1"/>
</dbReference>
<sequence length="334" mass="37655">MQRKPFTYLILITSFFIAIGFFIYYYQQMQVNDQKMQEAITAETPLPTYHFALIGEEMNHDYWRLVGEGAKKTESEYDVFVEYDAPKRSNPEEQLKLFDMAIKSKVDGIIVQALNDHFTPMINKAVREGIPVVTIDTDSPGSSRHAYVGTDNYQAGRLAGEALVTDTNGTATVGIISGSLDNPHHQLRLQGFKDVVENMEGIEIVAIEESNITRVEAEEKAYSMLTEHQDITAFYGTSSYNGLGIVAAAESLEKKDDMYVITFDTIDENIELLEEGDIDAIVEQHPFEMGNQSIRTMLDIVNDRQIQNVFHTDSSIVRKENLAGWKAKRMAAND</sequence>
<reference evidence="6" key="1">
    <citation type="submission" date="2022-06" db="EMBL/GenBank/DDBJ databases">
        <title>Aquibacillus sp. a new bacterium isolated from soil saline samples.</title>
        <authorList>
            <person name="Galisteo C."/>
            <person name="De La Haba R."/>
            <person name="Sanchez-Porro C."/>
            <person name="Ventosa A."/>
        </authorList>
    </citation>
    <scope>NUCLEOTIDE SEQUENCE</scope>
    <source>
        <strain evidence="6">JCM 12387</strain>
    </source>
</reference>
<keyword evidence="4" id="KW-1133">Transmembrane helix</keyword>
<keyword evidence="7" id="KW-1185">Reference proteome</keyword>
<evidence type="ECO:0000259" key="5">
    <source>
        <dbReference type="Pfam" id="PF13407"/>
    </source>
</evidence>
<keyword evidence="3" id="KW-0732">Signal</keyword>
<evidence type="ECO:0000256" key="1">
    <source>
        <dbReference type="ARBA" id="ARBA00004196"/>
    </source>
</evidence>
<evidence type="ECO:0000256" key="3">
    <source>
        <dbReference type="ARBA" id="ARBA00022729"/>
    </source>
</evidence>
<evidence type="ECO:0000313" key="6">
    <source>
        <dbReference type="EMBL" id="MDC3421505.1"/>
    </source>
</evidence>
<dbReference type="GO" id="GO:0030313">
    <property type="term" value="C:cell envelope"/>
    <property type="evidence" value="ECO:0007669"/>
    <property type="project" value="UniProtKB-SubCell"/>
</dbReference>
<dbReference type="PANTHER" id="PTHR46847">
    <property type="entry name" value="D-ALLOSE-BINDING PERIPLASMIC PROTEIN-RELATED"/>
    <property type="match status" value="1"/>
</dbReference>
<dbReference type="EMBL" id="JAMQJZ010000011">
    <property type="protein sequence ID" value="MDC3421505.1"/>
    <property type="molecule type" value="Genomic_DNA"/>
</dbReference>
<keyword evidence="4" id="KW-0812">Transmembrane</keyword>
<comment type="caution">
    <text evidence="6">The sequence shown here is derived from an EMBL/GenBank/DDBJ whole genome shotgun (WGS) entry which is preliminary data.</text>
</comment>
<name>A0A9X3WKR4_9BACI</name>
<comment type="similarity">
    <text evidence="2">Belongs to the bacterial solute-binding protein 2 family.</text>
</comment>
<dbReference type="AlphaFoldDB" id="A0A9X3WKR4"/>
<feature type="transmembrane region" description="Helical" evidence="4">
    <location>
        <begin position="6"/>
        <end position="26"/>
    </location>
</feature>
<dbReference type="InterPro" id="IPR025997">
    <property type="entry name" value="SBP_2_dom"/>
</dbReference>
<proteinExistence type="inferred from homology"/>
<dbReference type="InterPro" id="IPR028082">
    <property type="entry name" value="Peripla_BP_I"/>
</dbReference>